<evidence type="ECO:0000256" key="8">
    <source>
        <dbReference type="PROSITE-ProRule" id="PRU01077"/>
    </source>
</evidence>
<keyword evidence="2 7" id="KW-0728">SH3 domain</keyword>
<dbReference type="SMART" id="SM00326">
    <property type="entry name" value="SH3"/>
    <property type="match status" value="1"/>
</dbReference>
<evidence type="ECO:0000256" key="4">
    <source>
        <dbReference type="ARBA" id="ARBA00022553"/>
    </source>
</evidence>
<name>A0AAV7JEP0_9METZ</name>
<dbReference type="InterPro" id="IPR001060">
    <property type="entry name" value="FCH_dom"/>
</dbReference>
<dbReference type="SUPFAM" id="SSF103657">
    <property type="entry name" value="BAR/IMD domain-like"/>
    <property type="match status" value="1"/>
</dbReference>
<evidence type="ECO:0000256" key="1">
    <source>
        <dbReference type="ARBA" id="ARBA00004245"/>
    </source>
</evidence>
<evidence type="ECO:0000256" key="2">
    <source>
        <dbReference type="ARBA" id="ARBA00022443"/>
    </source>
</evidence>
<organism evidence="12 13">
    <name type="scientific">Oopsacas minuta</name>
    <dbReference type="NCBI Taxonomy" id="111878"/>
    <lineage>
        <taxon>Eukaryota</taxon>
        <taxon>Metazoa</taxon>
        <taxon>Porifera</taxon>
        <taxon>Hexactinellida</taxon>
        <taxon>Hexasterophora</taxon>
        <taxon>Lyssacinosida</taxon>
        <taxon>Leucopsacidae</taxon>
        <taxon>Oopsacas</taxon>
    </lineage>
</organism>
<dbReference type="PANTHER" id="PTHR23065">
    <property type="entry name" value="PROLINE-SERINE-THREONINE PHOSPHATASE INTERACTING PROTEIN 1"/>
    <property type="match status" value="1"/>
</dbReference>
<dbReference type="InterPro" id="IPR027267">
    <property type="entry name" value="AH/BAR_dom_sf"/>
</dbReference>
<dbReference type="Gene3D" id="2.30.30.40">
    <property type="entry name" value="SH3 Domains"/>
    <property type="match status" value="1"/>
</dbReference>
<dbReference type="FunFam" id="2.30.30.40:FF:000072">
    <property type="entry name" value="Unconventional Myosin IB"/>
    <property type="match status" value="1"/>
</dbReference>
<evidence type="ECO:0000313" key="13">
    <source>
        <dbReference type="Proteomes" id="UP001165289"/>
    </source>
</evidence>
<evidence type="ECO:0000256" key="7">
    <source>
        <dbReference type="PROSITE-ProRule" id="PRU00192"/>
    </source>
</evidence>
<feature type="domain" description="F-BAR" evidence="11">
    <location>
        <begin position="2"/>
        <end position="261"/>
    </location>
</feature>
<evidence type="ECO:0000259" key="11">
    <source>
        <dbReference type="PROSITE" id="PS51741"/>
    </source>
</evidence>
<keyword evidence="5 8" id="KW-0175">Coiled coil</keyword>
<feature type="domain" description="SH3" evidence="10">
    <location>
        <begin position="470"/>
        <end position="529"/>
    </location>
</feature>
<evidence type="ECO:0000256" key="3">
    <source>
        <dbReference type="ARBA" id="ARBA00022490"/>
    </source>
</evidence>
<dbReference type="PANTHER" id="PTHR23065:SF7">
    <property type="entry name" value="NOSTRIN, ISOFORM H"/>
    <property type="match status" value="1"/>
</dbReference>
<protein>
    <submittedName>
        <fullName evidence="12">Nostrin-like</fullName>
    </submittedName>
</protein>
<dbReference type="InterPro" id="IPR036028">
    <property type="entry name" value="SH3-like_dom_sf"/>
</dbReference>
<dbReference type="GO" id="GO:0005886">
    <property type="term" value="C:plasma membrane"/>
    <property type="evidence" value="ECO:0007669"/>
    <property type="project" value="TreeGrafter"/>
</dbReference>
<keyword evidence="3" id="KW-0963">Cytoplasm</keyword>
<proteinExistence type="predicted"/>
<dbReference type="SMART" id="SM00055">
    <property type="entry name" value="FCH"/>
    <property type="match status" value="1"/>
</dbReference>
<evidence type="ECO:0000256" key="9">
    <source>
        <dbReference type="SAM" id="Coils"/>
    </source>
</evidence>
<dbReference type="GO" id="GO:0043226">
    <property type="term" value="C:organelle"/>
    <property type="evidence" value="ECO:0007669"/>
    <property type="project" value="UniProtKB-ARBA"/>
</dbReference>
<comment type="caution">
    <text evidence="12">The sequence shown here is derived from an EMBL/GenBank/DDBJ whole genome shotgun (WGS) entry which is preliminary data.</text>
</comment>
<dbReference type="Pfam" id="PF00611">
    <property type="entry name" value="FCH"/>
    <property type="match status" value="1"/>
</dbReference>
<dbReference type="Gene3D" id="1.20.1270.60">
    <property type="entry name" value="Arfaptin homology (AH) domain/BAR domain"/>
    <property type="match status" value="1"/>
</dbReference>
<dbReference type="PROSITE" id="PS50002">
    <property type="entry name" value="SH3"/>
    <property type="match status" value="1"/>
</dbReference>
<dbReference type="Proteomes" id="UP001165289">
    <property type="component" value="Unassembled WGS sequence"/>
</dbReference>
<dbReference type="EMBL" id="JAKMXF010000343">
    <property type="protein sequence ID" value="KAI6647295.1"/>
    <property type="molecule type" value="Genomic_DNA"/>
</dbReference>
<dbReference type="Gene3D" id="6.10.140.470">
    <property type="match status" value="1"/>
</dbReference>
<gene>
    <name evidence="12" type="ORF">LOD99_12292</name>
</gene>
<dbReference type="PRINTS" id="PR00452">
    <property type="entry name" value="SH3DOMAIN"/>
</dbReference>
<dbReference type="PROSITE" id="PS51741">
    <property type="entry name" value="F_BAR"/>
    <property type="match status" value="1"/>
</dbReference>
<evidence type="ECO:0000259" key="10">
    <source>
        <dbReference type="PROSITE" id="PS50002"/>
    </source>
</evidence>
<keyword evidence="13" id="KW-1185">Reference proteome</keyword>
<dbReference type="Pfam" id="PF25610">
    <property type="entry name" value="HR1_TOCA"/>
    <property type="match status" value="1"/>
</dbReference>
<keyword evidence="6" id="KW-0206">Cytoskeleton</keyword>
<evidence type="ECO:0000313" key="12">
    <source>
        <dbReference type="EMBL" id="KAI6647295.1"/>
    </source>
</evidence>
<accession>A0AAV7JEP0</accession>
<evidence type="ECO:0000256" key="5">
    <source>
        <dbReference type="ARBA" id="ARBA00023054"/>
    </source>
</evidence>
<comment type="subcellular location">
    <subcellularLocation>
        <location evidence="1">Cytoplasm</location>
        <location evidence="1">Cytoskeleton</location>
    </subcellularLocation>
</comment>
<feature type="coiled-coil region" evidence="9">
    <location>
        <begin position="145"/>
        <end position="180"/>
    </location>
</feature>
<dbReference type="AlphaFoldDB" id="A0AAV7JEP0"/>
<evidence type="ECO:0000256" key="6">
    <source>
        <dbReference type="ARBA" id="ARBA00023212"/>
    </source>
</evidence>
<dbReference type="Pfam" id="PF00018">
    <property type="entry name" value="SH3_1"/>
    <property type="match status" value="1"/>
</dbReference>
<keyword evidence="4" id="KW-0597">Phosphoprotein</keyword>
<dbReference type="InterPro" id="IPR031160">
    <property type="entry name" value="F_BAR_dom"/>
</dbReference>
<dbReference type="InterPro" id="IPR001452">
    <property type="entry name" value="SH3_domain"/>
</dbReference>
<reference evidence="12 13" key="1">
    <citation type="journal article" date="2023" name="BMC Biol.">
        <title>The compact genome of the sponge Oopsacas minuta (Hexactinellida) is lacking key metazoan core genes.</title>
        <authorList>
            <person name="Santini S."/>
            <person name="Schenkelaars Q."/>
            <person name="Jourda C."/>
            <person name="Duchesne M."/>
            <person name="Belahbib H."/>
            <person name="Rocher C."/>
            <person name="Selva M."/>
            <person name="Riesgo A."/>
            <person name="Vervoort M."/>
            <person name="Leys S.P."/>
            <person name="Kodjabachian L."/>
            <person name="Le Bivic A."/>
            <person name="Borchiellini C."/>
            <person name="Claverie J.M."/>
            <person name="Renard E."/>
        </authorList>
    </citation>
    <scope>NUCLEOTIDE SEQUENCE [LARGE SCALE GENOMIC DNA]</scope>
    <source>
        <strain evidence="12">SPO-2</strain>
    </source>
</reference>
<dbReference type="GO" id="GO:0005737">
    <property type="term" value="C:cytoplasm"/>
    <property type="evidence" value="ECO:0007669"/>
    <property type="project" value="TreeGrafter"/>
</dbReference>
<dbReference type="InterPro" id="IPR057870">
    <property type="entry name" value="HR1_TOCA"/>
</dbReference>
<dbReference type="SUPFAM" id="SSF50044">
    <property type="entry name" value="SH3-domain"/>
    <property type="match status" value="1"/>
</dbReference>
<sequence length="529" mass="59980">MASYDQCFWANSGYETIRKHNKMNLEFLKEFYQLVQERGDLEKDFSNKLMKLTQRGNKSNHLCLGTIQSAWSKFTGNLESESEIHSKLAASLDTLSKNLAEFHQMQVKDRKALESQFEKHNRNYSDRQSKFKLAQKNQFSKLRELEQYQVALSEARENRIKSTEKDIVKLEGKTKRAEEVGERVSVLFSSTAKSLEDARLGWEGAIYKYARDSQLMEQERINTLSDSLRQYIGMLDMTAPKLQTVCQELSEVVTRISPQSDIQSTCNRVGMGEYLPEQCLYYGYENMEDTALKPETRRLMLERRLTEFEEAILATQKGKVGVQQLSSAYEQTPNFSTATGQDDVRRQLLEMDTLTNFLKASHFIIEKSLLTLTSQSPSNSHLEPYIQIASEGKGLPQSKLKVPIQDVTNIADEQHSSIYQTIPGAVQKVDPSYGKNNLLSAIESFPDESEYGATGYQGPSTEVCDTTSNETLGQCIAQYDYAAQAFDELTIAPGDVISIIEQDDPGWWKGKLNNRIGVFPATYVTQTDA</sequence>